<dbReference type="GO" id="GO:0006351">
    <property type="term" value="P:DNA-templated transcription"/>
    <property type="evidence" value="ECO:0007669"/>
    <property type="project" value="TreeGrafter"/>
</dbReference>
<dbReference type="Gene3D" id="1.10.10.10">
    <property type="entry name" value="Winged helix-like DNA-binding domain superfamily/Winged helix DNA-binding domain"/>
    <property type="match status" value="1"/>
</dbReference>
<dbReference type="RefSeq" id="WP_160178409.1">
    <property type="nucleotide sequence ID" value="NZ_CP047656.1"/>
</dbReference>
<organism evidence="6 7">
    <name type="scientific">Paraglaciecola mesophila</name>
    <dbReference type="NCBI Taxonomy" id="197222"/>
    <lineage>
        <taxon>Bacteria</taxon>
        <taxon>Pseudomonadati</taxon>
        <taxon>Pseudomonadota</taxon>
        <taxon>Gammaproteobacteria</taxon>
        <taxon>Alteromonadales</taxon>
        <taxon>Alteromonadaceae</taxon>
        <taxon>Paraglaciecola</taxon>
    </lineage>
</organism>
<dbReference type="PANTHER" id="PTHR30537">
    <property type="entry name" value="HTH-TYPE TRANSCRIPTIONAL REGULATOR"/>
    <property type="match status" value="1"/>
</dbReference>
<dbReference type="Pfam" id="PF03466">
    <property type="entry name" value="LysR_substrate"/>
    <property type="match status" value="1"/>
</dbReference>
<name>A0A857JGZ8_9ALTE</name>
<dbReference type="InterPro" id="IPR005119">
    <property type="entry name" value="LysR_subst-bd"/>
</dbReference>
<dbReference type="FunFam" id="1.10.10.10:FF:000001">
    <property type="entry name" value="LysR family transcriptional regulator"/>
    <property type="match status" value="1"/>
</dbReference>
<dbReference type="InterPro" id="IPR036390">
    <property type="entry name" value="WH_DNA-bd_sf"/>
</dbReference>
<dbReference type="PROSITE" id="PS50931">
    <property type="entry name" value="HTH_LYSR"/>
    <property type="match status" value="1"/>
</dbReference>
<dbReference type="KEGG" id="pmes:FX988_00756"/>
<dbReference type="InterPro" id="IPR036388">
    <property type="entry name" value="WH-like_DNA-bd_sf"/>
</dbReference>
<evidence type="ECO:0000256" key="4">
    <source>
        <dbReference type="ARBA" id="ARBA00023163"/>
    </source>
</evidence>
<accession>A0A857JGZ8</accession>
<dbReference type="Pfam" id="PF00126">
    <property type="entry name" value="HTH_1"/>
    <property type="match status" value="1"/>
</dbReference>
<feature type="domain" description="HTH lysR-type" evidence="5">
    <location>
        <begin position="1"/>
        <end position="59"/>
    </location>
</feature>
<dbReference type="EMBL" id="CP047656">
    <property type="protein sequence ID" value="QHJ10542.1"/>
    <property type="molecule type" value="Genomic_DNA"/>
</dbReference>
<evidence type="ECO:0000313" key="6">
    <source>
        <dbReference type="EMBL" id="QHJ10542.1"/>
    </source>
</evidence>
<evidence type="ECO:0000313" key="7">
    <source>
        <dbReference type="Proteomes" id="UP000464524"/>
    </source>
</evidence>
<evidence type="ECO:0000256" key="2">
    <source>
        <dbReference type="ARBA" id="ARBA00023015"/>
    </source>
</evidence>
<keyword evidence="3" id="KW-0238">DNA-binding</keyword>
<dbReference type="GO" id="GO:0043565">
    <property type="term" value="F:sequence-specific DNA binding"/>
    <property type="evidence" value="ECO:0007669"/>
    <property type="project" value="TreeGrafter"/>
</dbReference>
<dbReference type="SUPFAM" id="SSF46785">
    <property type="entry name" value="Winged helix' DNA-binding domain"/>
    <property type="match status" value="1"/>
</dbReference>
<gene>
    <name evidence="6" type="ORF">FX988_00756</name>
</gene>
<dbReference type="InterPro" id="IPR058163">
    <property type="entry name" value="LysR-type_TF_proteobact-type"/>
</dbReference>
<keyword evidence="2" id="KW-0805">Transcription regulation</keyword>
<protein>
    <submittedName>
        <fullName evidence="6">HTH-type transcriptional regulator DmlR</fullName>
    </submittedName>
</protein>
<sequence length="303" mass="33852">MKNIQDLRLFCETAQQGSLSACARKMDISPAVVSASLKRLEADLGVLLFIRSTRNLRLTQKGEQFLRHCKNALAILDEATTQIHSEDEELRGVIQLSAPSDMGRNLLLPWLDNFMEAHPRVEVRLQLSDSPADLYSQPVDLALRYGKPKDSGFIAIPIAPNNVPVLCASPSYINQFGSPTTLQQLTEHNCLCHGHNDTLHTRWTFSKESKQASVDVTGDRQCKDGDITRKWAVAGKGIARKSKLDVIQDLIHGRLVEINIDGWHGETFPLNLICAERRILSPTVNAFKLHLLENVTALFNQLK</sequence>
<reference evidence="6 7" key="1">
    <citation type="submission" date="2019-12" db="EMBL/GenBank/DDBJ databases">
        <title>Genome sequencing and assembly of endphytes of Porphyra tenera.</title>
        <authorList>
            <person name="Park J.M."/>
            <person name="Shin R."/>
            <person name="Jo S.H."/>
        </authorList>
    </citation>
    <scope>NUCLEOTIDE SEQUENCE [LARGE SCALE GENOMIC DNA]</scope>
    <source>
        <strain evidence="6 7">GPM4</strain>
    </source>
</reference>
<keyword evidence="7" id="KW-1185">Reference proteome</keyword>
<dbReference type="PANTHER" id="PTHR30537:SF21">
    <property type="entry name" value="HTH-TYPE TRANSCRIPTIONAL REGULATOR SINR-RELATED"/>
    <property type="match status" value="1"/>
</dbReference>
<proteinExistence type="inferred from homology"/>
<dbReference type="FunFam" id="3.40.190.290:FF:000001">
    <property type="entry name" value="Transcriptional regulator, LysR family"/>
    <property type="match status" value="1"/>
</dbReference>
<dbReference type="OrthoDB" id="9786526at2"/>
<comment type="similarity">
    <text evidence="1">Belongs to the LysR transcriptional regulatory family.</text>
</comment>
<evidence type="ECO:0000259" key="5">
    <source>
        <dbReference type="PROSITE" id="PS50931"/>
    </source>
</evidence>
<dbReference type="CDD" id="cd08422">
    <property type="entry name" value="PBP2_CrgA_like"/>
    <property type="match status" value="1"/>
</dbReference>
<evidence type="ECO:0000256" key="1">
    <source>
        <dbReference type="ARBA" id="ARBA00009437"/>
    </source>
</evidence>
<evidence type="ECO:0000256" key="3">
    <source>
        <dbReference type="ARBA" id="ARBA00023125"/>
    </source>
</evidence>
<dbReference type="Gene3D" id="3.40.190.290">
    <property type="match status" value="1"/>
</dbReference>
<dbReference type="GO" id="GO:0003700">
    <property type="term" value="F:DNA-binding transcription factor activity"/>
    <property type="evidence" value="ECO:0007669"/>
    <property type="project" value="InterPro"/>
</dbReference>
<dbReference type="AlphaFoldDB" id="A0A857JGZ8"/>
<dbReference type="InterPro" id="IPR000847">
    <property type="entry name" value="LysR_HTH_N"/>
</dbReference>
<dbReference type="SUPFAM" id="SSF53850">
    <property type="entry name" value="Periplasmic binding protein-like II"/>
    <property type="match status" value="1"/>
</dbReference>
<dbReference type="Proteomes" id="UP000464524">
    <property type="component" value="Chromosome"/>
</dbReference>
<keyword evidence="4" id="KW-0804">Transcription</keyword>